<dbReference type="PROSITE" id="PS51257">
    <property type="entry name" value="PROKAR_LIPOPROTEIN"/>
    <property type="match status" value="1"/>
</dbReference>
<feature type="domain" description="Cytochrome c" evidence="5">
    <location>
        <begin position="33"/>
        <end position="136"/>
    </location>
</feature>
<dbReference type="EMBL" id="LAHO01000010">
    <property type="protein sequence ID" value="KKO45337.1"/>
    <property type="molecule type" value="Genomic_DNA"/>
</dbReference>
<keyword evidence="1 4" id="KW-0349">Heme</keyword>
<gene>
    <name evidence="6" type="ORF">WG68_11490</name>
</gene>
<organism evidence="6 7">
    <name type="scientific">Arsukibacterium ikkense</name>
    <dbReference type="NCBI Taxonomy" id="336831"/>
    <lineage>
        <taxon>Bacteria</taxon>
        <taxon>Pseudomonadati</taxon>
        <taxon>Pseudomonadota</taxon>
        <taxon>Gammaproteobacteria</taxon>
        <taxon>Chromatiales</taxon>
        <taxon>Chromatiaceae</taxon>
        <taxon>Arsukibacterium</taxon>
    </lineage>
</organism>
<keyword evidence="3 4" id="KW-0408">Iron</keyword>
<evidence type="ECO:0000256" key="4">
    <source>
        <dbReference type="PROSITE-ProRule" id="PRU00433"/>
    </source>
</evidence>
<dbReference type="Gene3D" id="1.10.760.10">
    <property type="entry name" value="Cytochrome c-like domain"/>
    <property type="match status" value="1"/>
</dbReference>
<evidence type="ECO:0000256" key="1">
    <source>
        <dbReference type="ARBA" id="ARBA00022617"/>
    </source>
</evidence>
<evidence type="ECO:0000313" key="7">
    <source>
        <dbReference type="Proteomes" id="UP000034228"/>
    </source>
</evidence>
<dbReference type="PROSITE" id="PS51007">
    <property type="entry name" value="CYTC"/>
    <property type="match status" value="1"/>
</dbReference>
<evidence type="ECO:0000313" key="6">
    <source>
        <dbReference type="EMBL" id="KKO45337.1"/>
    </source>
</evidence>
<proteinExistence type="predicted"/>
<name>A0A0M2V3A3_9GAMM</name>
<evidence type="ECO:0000259" key="5">
    <source>
        <dbReference type="PROSITE" id="PS51007"/>
    </source>
</evidence>
<evidence type="ECO:0000256" key="2">
    <source>
        <dbReference type="ARBA" id="ARBA00022723"/>
    </source>
</evidence>
<dbReference type="RefSeq" id="WP_046557832.1">
    <property type="nucleotide sequence ID" value="NZ_LAHO01000010.1"/>
</dbReference>
<dbReference type="GO" id="GO:0020037">
    <property type="term" value="F:heme binding"/>
    <property type="evidence" value="ECO:0007669"/>
    <property type="project" value="InterPro"/>
</dbReference>
<dbReference type="AlphaFoldDB" id="A0A0M2V3A3"/>
<keyword evidence="2 4" id="KW-0479">Metal-binding</keyword>
<evidence type="ECO:0000256" key="3">
    <source>
        <dbReference type="ARBA" id="ARBA00023004"/>
    </source>
</evidence>
<dbReference type="InterPro" id="IPR036909">
    <property type="entry name" value="Cyt_c-like_dom_sf"/>
</dbReference>
<sequence>MKTIRLMLIPLTLLLVACTEGPESARGFSLPEGNAEAGKAVFISYQCLACHTLQGVADNDIAQQLPKKVPLGGDVSKIKTYGELVTSVINPSHKIAPGFKREGYTDEEGQSLMRNYNDLMTVNELVDLVTFLQPQYNLKPFNRTNYPQYFP</sequence>
<keyword evidence="7" id="KW-1185">Reference proteome</keyword>
<comment type="caution">
    <text evidence="6">The sequence shown here is derived from an EMBL/GenBank/DDBJ whole genome shotgun (WGS) entry which is preliminary data.</text>
</comment>
<reference evidence="6 7" key="1">
    <citation type="submission" date="2015-03" db="EMBL/GenBank/DDBJ databases">
        <title>Draft genome sequences of two protease-producing strains of Arsukibacterium isolated from two cold and alkaline environments.</title>
        <authorList>
            <person name="Lylloff J.E."/>
            <person name="Skov L.B."/>
            <person name="Jepsen M."/>
            <person name="Hallin P.F."/>
            <person name="Sorensen S.J."/>
            <person name="Stougaard P."/>
            <person name="Glaring M.A."/>
        </authorList>
    </citation>
    <scope>NUCLEOTIDE SEQUENCE [LARGE SCALE GENOMIC DNA]</scope>
    <source>
        <strain evidence="6 7">GCM72</strain>
    </source>
</reference>
<protein>
    <submittedName>
        <fullName evidence="6">Cytochrome C</fullName>
    </submittedName>
</protein>
<dbReference type="InterPro" id="IPR009056">
    <property type="entry name" value="Cyt_c-like_dom"/>
</dbReference>
<dbReference type="GO" id="GO:0046872">
    <property type="term" value="F:metal ion binding"/>
    <property type="evidence" value="ECO:0007669"/>
    <property type="project" value="UniProtKB-KW"/>
</dbReference>
<dbReference type="SUPFAM" id="SSF46626">
    <property type="entry name" value="Cytochrome c"/>
    <property type="match status" value="1"/>
</dbReference>
<dbReference type="Proteomes" id="UP000034228">
    <property type="component" value="Unassembled WGS sequence"/>
</dbReference>
<accession>A0A0M2V3A3</accession>
<dbReference type="PATRIC" id="fig|336831.14.peg.512"/>
<dbReference type="Pfam" id="PF00034">
    <property type="entry name" value="Cytochrom_C"/>
    <property type="match status" value="1"/>
</dbReference>
<dbReference type="OrthoDB" id="8480010at2"/>
<dbReference type="STRING" id="336831.WG68_11490"/>
<dbReference type="GO" id="GO:0009055">
    <property type="term" value="F:electron transfer activity"/>
    <property type="evidence" value="ECO:0007669"/>
    <property type="project" value="InterPro"/>
</dbReference>